<name>A0A4Y2BQF9_ARAVE</name>
<gene>
    <name evidence="1" type="ORF">AVEN_25660_1</name>
</gene>
<dbReference type="EMBL" id="BGPR01000095">
    <property type="protein sequence ID" value="GBL93675.1"/>
    <property type="molecule type" value="Genomic_DNA"/>
</dbReference>
<protein>
    <submittedName>
        <fullName evidence="1">Uncharacterized protein</fullName>
    </submittedName>
</protein>
<proteinExistence type="predicted"/>
<evidence type="ECO:0000313" key="2">
    <source>
        <dbReference type="Proteomes" id="UP000499080"/>
    </source>
</evidence>
<dbReference type="Proteomes" id="UP000499080">
    <property type="component" value="Unassembled WGS sequence"/>
</dbReference>
<dbReference type="AlphaFoldDB" id="A0A4Y2BQF9"/>
<sequence>MFQSAHWILCRSLGSLKRDIHERSFPRHLERVLLDSSSLQPIHGGSIQMSQSVTSISQSYCAYNSSRFQNGIPLPISPGKLHFLTTLQLQLLTVTELSINKNYMLQKRYSKLQAFEQGGKIPAHQQQENGGKASGRSKLSKCDAKYIANLKTTNTGTSRSDYWRSQTKYADRQESTVTLKHMK</sequence>
<reference evidence="1 2" key="1">
    <citation type="journal article" date="2019" name="Sci. Rep.">
        <title>Orb-weaving spider Araneus ventricosus genome elucidates the spidroin gene catalogue.</title>
        <authorList>
            <person name="Kono N."/>
            <person name="Nakamura H."/>
            <person name="Ohtoshi R."/>
            <person name="Moran D.A.P."/>
            <person name="Shinohara A."/>
            <person name="Yoshida Y."/>
            <person name="Fujiwara M."/>
            <person name="Mori M."/>
            <person name="Tomita M."/>
            <person name="Arakawa K."/>
        </authorList>
    </citation>
    <scope>NUCLEOTIDE SEQUENCE [LARGE SCALE GENOMIC DNA]</scope>
</reference>
<comment type="caution">
    <text evidence="1">The sequence shown here is derived from an EMBL/GenBank/DDBJ whole genome shotgun (WGS) entry which is preliminary data.</text>
</comment>
<accession>A0A4Y2BQF9</accession>
<organism evidence="1 2">
    <name type="scientific">Araneus ventricosus</name>
    <name type="common">Orbweaver spider</name>
    <name type="synonym">Epeira ventricosa</name>
    <dbReference type="NCBI Taxonomy" id="182803"/>
    <lineage>
        <taxon>Eukaryota</taxon>
        <taxon>Metazoa</taxon>
        <taxon>Ecdysozoa</taxon>
        <taxon>Arthropoda</taxon>
        <taxon>Chelicerata</taxon>
        <taxon>Arachnida</taxon>
        <taxon>Araneae</taxon>
        <taxon>Araneomorphae</taxon>
        <taxon>Entelegynae</taxon>
        <taxon>Araneoidea</taxon>
        <taxon>Araneidae</taxon>
        <taxon>Araneus</taxon>
    </lineage>
</organism>
<evidence type="ECO:0000313" key="1">
    <source>
        <dbReference type="EMBL" id="GBL93675.1"/>
    </source>
</evidence>
<keyword evidence="2" id="KW-1185">Reference proteome</keyword>